<dbReference type="Pfam" id="PF13279">
    <property type="entry name" value="4HBT_2"/>
    <property type="match status" value="1"/>
</dbReference>
<dbReference type="PANTHER" id="PTHR48075:SF5">
    <property type="entry name" value="3-HYDROXYBUTYRYL-COA DEHYDROGENASE"/>
    <property type="match status" value="1"/>
</dbReference>
<accession>A0A368YKX3</accession>
<evidence type="ECO:0000259" key="3">
    <source>
        <dbReference type="Pfam" id="PF00725"/>
    </source>
</evidence>
<dbReference type="InterPro" id="IPR006176">
    <property type="entry name" value="3-OHacyl-CoA_DH_NAD-bd"/>
</dbReference>
<dbReference type="Gene3D" id="3.10.129.10">
    <property type="entry name" value="Hotdog Thioesterase"/>
    <property type="match status" value="1"/>
</dbReference>
<dbReference type="Pfam" id="PF02737">
    <property type="entry name" value="3HCDH_N"/>
    <property type="match status" value="1"/>
</dbReference>
<gene>
    <name evidence="5" type="ORF">DFP89_12035</name>
</gene>
<dbReference type="InterPro" id="IPR029069">
    <property type="entry name" value="HotDog_dom_sf"/>
</dbReference>
<dbReference type="GO" id="GO:0070403">
    <property type="term" value="F:NAD+ binding"/>
    <property type="evidence" value="ECO:0007669"/>
    <property type="project" value="InterPro"/>
</dbReference>
<keyword evidence="1" id="KW-0560">Oxidoreductase</keyword>
<organism evidence="5 6">
    <name type="scientific">Paracoccus lutimaris</name>
    <dbReference type="NCBI Taxonomy" id="1490030"/>
    <lineage>
        <taxon>Bacteria</taxon>
        <taxon>Pseudomonadati</taxon>
        <taxon>Pseudomonadota</taxon>
        <taxon>Alphaproteobacteria</taxon>
        <taxon>Rhodobacterales</taxon>
        <taxon>Paracoccaceae</taxon>
        <taxon>Paracoccus</taxon>
    </lineage>
</organism>
<keyword evidence="6" id="KW-1185">Reference proteome</keyword>
<dbReference type="SUPFAM" id="SSF54637">
    <property type="entry name" value="Thioesterase/thiol ester dehydrase-isomerase"/>
    <property type="match status" value="1"/>
</dbReference>
<dbReference type="Gene3D" id="3.40.50.720">
    <property type="entry name" value="NAD(P)-binding Rossmann-like Domain"/>
    <property type="match status" value="1"/>
</dbReference>
<dbReference type="InterPro" id="IPR006108">
    <property type="entry name" value="3HC_DH_C"/>
</dbReference>
<feature type="region of interest" description="Disordered" evidence="2">
    <location>
        <begin position="413"/>
        <end position="432"/>
    </location>
</feature>
<feature type="domain" description="3-hydroxyacyl-CoA dehydrogenase C-terminal" evidence="3">
    <location>
        <begin position="175"/>
        <end position="232"/>
    </location>
</feature>
<dbReference type="InterPro" id="IPR013328">
    <property type="entry name" value="6PGD_dom2"/>
</dbReference>
<name>A0A368YKX3_9RHOB</name>
<evidence type="ECO:0000256" key="2">
    <source>
        <dbReference type="SAM" id="MobiDB-lite"/>
    </source>
</evidence>
<dbReference type="InterPro" id="IPR008927">
    <property type="entry name" value="6-PGluconate_DH-like_C_sf"/>
</dbReference>
<dbReference type="Gene3D" id="1.10.1040.10">
    <property type="entry name" value="N-(1-d-carboxylethyl)-l-norvaline Dehydrogenase, domain 2"/>
    <property type="match status" value="1"/>
</dbReference>
<comment type="caution">
    <text evidence="5">The sequence shown here is derived from an EMBL/GenBank/DDBJ whole genome shotgun (WGS) entry which is preliminary data.</text>
</comment>
<dbReference type="GO" id="GO:0016616">
    <property type="term" value="F:oxidoreductase activity, acting on the CH-OH group of donors, NAD or NADP as acceptor"/>
    <property type="evidence" value="ECO:0007669"/>
    <property type="project" value="InterPro"/>
</dbReference>
<dbReference type="Proteomes" id="UP000253345">
    <property type="component" value="Unassembled WGS sequence"/>
</dbReference>
<evidence type="ECO:0000259" key="4">
    <source>
        <dbReference type="Pfam" id="PF02737"/>
    </source>
</evidence>
<dbReference type="GO" id="GO:0006631">
    <property type="term" value="P:fatty acid metabolic process"/>
    <property type="evidence" value="ECO:0007669"/>
    <property type="project" value="InterPro"/>
</dbReference>
<dbReference type="RefSeq" id="WP_114350256.1">
    <property type="nucleotide sequence ID" value="NZ_QPJL01000020.1"/>
</dbReference>
<proteinExistence type="predicted"/>
<dbReference type="CDD" id="cd00586">
    <property type="entry name" value="4HBT"/>
    <property type="match status" value="1"/>
</dbReference>
<dbReference type="InterPro" id="IPR036291">
    <property type="entry name" value="NAD(P)-bd_dom_sf"/>
</dbReference>
<sequence>MKIAAIGGNATGSGWIARFVLSGHDVVLHDPAPADPSLPGAILAQAGHAWQRLFQAPLPEPGRIIPAGSLAGAVAGAAHIQVSLPLDAALLSRIEADAPDSAIIAASAPAAPLAELRRTARHPERVLLLHGTDPVYLLPAAEIIGGGAAADRLSALLAATGMETVQIAREIDIGGRLTQALWREALALVHDGVATTAQIDRILRGGPGLAWTLTGIFATLREVAPDTVRGMPARMRDEILVGLLQALKASDHGAGRAVLAQENALYARRPPPQPGYPLRLHQARVPGGWLDYNGHMTEFRYLQMMGDATDAVLTHIGMGSDYRAQHRSAYSVETHIRHLSEVKLGELLTAETRLLGHDAKRIRLHHRILREDGTEVATGEHMLVHVDTAAGRAAEMPPALIAALDRIAAQETMPHPDHAGRGIRAVQPPATG</sequence>
<dbReference type="SUPFAM" id="SSF51735">
    <property type="entry name" value="NAD(P)-binding Rossmann-fold domains"/>
    <property type="match status" value="1"/>
</dbReference>
<dbReference type="SUPFAM" id="SSF48179">
    <property type="entry name" value="6-phosphogluconate dehydrogenase C-terminal domain-like"/>
    <property type="match status" value="1"/>
</dbReference>
<dbReference type="Pfam" id="PF00725">
    <property type="entry name" value="3HCDH"/>
    <property type="match status" value="1"/>
</dbReference>
<reference evidence="5 6" key="1">
    <citation type="submission" date="2018-07" db="EMBL/GenBank/DDBJ databases">
        <title>Genomic Encyclopedia of Type Strains, Phase III (KMG-III): the genomes of soil and plant-associated and newly described type strains.</title>
        <authorList>
            <person name="Whitman W."/>
        </authorList>
    </citation>
    <scope>NUCLEOTIDE SEQUENCE [LARGE SCALE GENOMIC DNA]</scope>
    <source>
        <strain evidence="5 6">CECT 8525</strain>
    </source>
</reference>
<feature type="domain" description="3-hydroxyacyl-CoA dehydrogenase NAD binding" evidence="4">
    <location>
        <begin position="88"/>
        <end position="153"/>
    </location>
</feature>
<dbReference type="PANTHER" id="PTHR48075">
    <property type="entry name" value="3-HYDROXYACYL-COA DEHYDROGENASE FAMILY PROTEIN"/>
    <property type="match status" value="1"/>
</dbReference>
<evidence type="ECO:0000313" key="5">
    <source>
        <dbReference type="EMBL" id="RCW80259.1"/>
    </source>
</evidence>
<evidence type="ECO:0000256" key="1">
    <source>
        <dbReference type="ARBA" id="ARBA00023002"/>
    </source>
</evidence>
<protein>
    <submittedName>
        <fullName evidence="5">Carnitine 3-dehydrogenase</fullName>
    </submittedName>
</protein>
<evidence type="ECO:0000313" key="6">
    <source>
        <dbReference type="Proteomes" id="UP000253345"/>
    </source>
</evidence>
<dbReference type="OrthoDB" id="9803287at2"/>
<dbReference type="AlphaFoldDB" id="A0A368YKX3"/>
<dbReference type="EMBL" id="QPJL01000020">
    <property type="protein sequence ID" value="RCW80259.1"/>
    <property type="molecule type" value="Genomic_DNA"/>
</dbReference>